<evidence type="ECO:0000256" key="2">
    <source>
        <dbReference type="ARBA" id="ARBA00022723"/>
    </source>
</evidence>
<name>A0A0U5C6B7_ASPCI</name>
<dbReference type="CDD" id="cd00067">
    <property type="entry name" value="GAL4"/>
    <property type="match status" value="1"/>
</dbReference>
<dbReference type="GO" id="GO:0003677">
    <property type="term" value="F:DNA binding"/>
    <property type="evidence" value="ECO:0007669"/>
    <property type="project" value="UniProtKB-KW"/>
</dbReference>
<dbReference type="PROSITE" id="PS00463">
    <property type="entry name" value="ZN2_CY6_FUNGAL_1"/>
    <property type="match status" value="1"/>
</dbReference>
<keyword evidence="3" id="KW-0805">Transcription regulation</keyword>
<dbReference type="InterPro" id="IPR036864">
    <property type="entry name" value="Zn2-C6_fun-type_DNA-bd_sf"/>
</dbReference>
<gene>
    <name evidence="8" type="ORF">ASPCAL04992</name>
</gene>
<evidence type="ECO:0000259" key="7">
    <source>
        <dbReference type="PROSITE" id="PS50048"/>
    </source>
</evidence>
<accession>A0A0U5C6B7</accession>
<keyword evidence="9" id="KW-1185">Reference proteome</keyword>
<dbReference type="EMBL" id="CDMC01000004">
    <property type="protein sequence ID" value="CEL03852.1"/>
    <property type="molecule type" value="Genomic_DNA"/>
</dbReference>
<dbReference type="InterPro" id="IPR001138">
    <property type="entry name" value="Zn2Cys6_DnaBD"/>
</dbReference>
<dbReference type="Pfam" id="PF00172">
    <property type="entry name" value="Zn_clus"/>
    <property type="match status" value="1"/>
</dbReference>
<sequence length="769" mass="85035">MLIRVYMGSRLHIKMSPSEVRQVKRPRVSLSCIVCRRRKVRCGREHPRCANCVRMKEKCLYNPTTHNELTGQGDEYTTAVQDKSIKGQESHTKELTWAHWVPGGTKNTIYAGDEPRPPSLTGAPAAGSQSRLTRATRKQAAMDNITMPDSEDAIKLPVGQDIPTEVRRRTASVPVPLAVGSPSASSPDAPTNPQDGYLSLRRGGGSRYIGQTFWGSVAGREHMSDGFFEDNRDADPELPPLHISSLGMAKLLRSLPTRAVSDALLEAFFLAVWPLAPLVHRPTIRADYEEFWNWCRDNKNSLPPQKIRDDPTFFCLLFAVLYCGASAAPAARWTSPELRGLQRETTIQSLKAAYEMSLSSSHHLEHPTLNTLVSTLLTWPFLEWPREPIGEAVALSTTVRLAQSMGLHRDSASSSALSPVDREIRCRVWWYIVRFDVQSSMSSGLPLCCGSEALEAVNMLNDTHDEEIGNLGPGLLKQSIAIMFAVGCAETVRLSSKIIALLQSGRGLTRDAFAELVTAAKEHHEKIDALISRIPSGGIPERGFIPSRLTNTSPSTHPVLYRDDATEPTVLGAWMRAVLTLLKFDVAVLLHKSFLPPPDSSNPEACNAWTSMLQLCLSYFRILLPIYQASAFSPYIWFHRSYVGPLQCLFLTLVYLESFKGAHLKEKLVARYYVDEITEHVLDLYQTVRPSLADERPDSRLKAGPSRGGLPVAIQTLVDLHSRLNSSATTPPPMTTGTNPASANSMSMADDFSILFAHLTELSSSLIDQ</sequence>
<dbReference type="SMART" id="SM00066">
    <property type="entry name" value="GAL4"/>
    <property type="match status" value="1"/>
</dbReference>
<dbReference type="PROSITE" id="PS50048">
    <property type="entry name" value="ZN2_CY6_FUNGAL_2"/>
    <property type="match status" value="1"/>
</dbReference>
<evidence type="ECO:0000313" key="8">
    <source>
        <dbReference type="EMBL" id="CEL03852.1"/>
    </source>
</evidence>
<dbReference type="OMA" id="AWTRIML"/>
<reference evidence="9" key="1">
    <citation type="journal article" date="2016" name="Genome Announc.">
        <title>Draft genome sequences of fungus Aspergillus calidoustus.</title>
        <authorList>
            <person name="Horn F."/>
            <person name="Linde J."/>
            <person name="Mattern D.J."/>
            <person name="Walther G."/>
            <person name="Guthke R."/>
            <person name="Scherlach K."/>
            <person name="Martin K."/>
            <person name="Brakhage A.A."/>
            <person name="Petzke L."/>
            <person name="Valiante V."/>
        </authorList>
    </citation>
    <scope>NUCLEOTIDE SEQUENCE [LARGE SCALE GENOMIC DNA]</scope>
    <source>
        <strain evidence="9">SF006504</strain>
    </source>
</reference>
<dbReference type="PANTHER" id="PTHR31001">
    <property type="entry name" value="UNCHARACTERIZED TRANSCRIPTIONAL REGULATORY PROTEIN"/>
    <property type="match status" value="1"/>
</dbReference>
<dbReference type="SMART" id="SM00906">
    <property type="entry name" value="Fungal_trans"/>
    <property type="match status" value="1"/>
</dbReference>
<dbReference type="GO" id="GO:0005634">
    <property type="term" value="C:nucleus"/>
    <property type="evidence" value="ECO:0007669"/>
    <property type="project" value="UniProtKB-SubCell"/>
</dbReference>
<protein>
    <recommendedName>
        <fullName evidence="7">Zn(2)-C6 fungal-type domain-containing protein</fullName>
    </recommendedName>
</protein>
<proteinExistence type="predicted"/>
<dbReference type="PANTHER" id="PTHR31001:SF40">
    <property type="entry name" value="ZN(II)2CYS6 TRANSCRIPTION FACTOR (EUROFUNG)"/>
    <property type="match status" value="1"/>
</dbReference>
<evidence type="ECO:0000256" key="4">
    <source>
        <dbReference type="ARBA" id="ARBA00023125"/>
    </source>
</evidence>
<evidence type="ECO:0000313" key="9">
    <source>
        <dbReference type="Proteomes" id="UP000054771"/>
    </source>
</evidence>
<dbReference type="InterPro" id="IPR050613">
    <property type="entry name" value="Sec_Metabolite_Reg"/>
</dbReference>
<feature type="domain" description="Zn(2)-C6 fungal-type" evidence="7">
    <location>
        <begin position="31"/>
        <end position="61"/>
    </location>
</feature>
<dbReference type="SUPFAM" id="SSF57701">
    <property type="entry name" value="Zn2/Cys6 DNA-binding domain"/>
    <property type="match status" value="1"/>
</dbReference>
<evidence type="ECO:0000256" key="3">
    <source>
        <dbReference type="ARBA" id="ARBA00023015"/>
    </source>
</evidence>
<dbReference type="Pfam" id="PF04082">
    <property type="entry name" value="Fungal_trans"/>
    <property type="match status" value="1"/>
</dbReference>
<keyword evidence="2" id="KW-0479">Metal-binding</keyword>
<evidence type="ECO:0000256" key="6">
    <source>
        <dbReference type="ARBA" id="ARBA00023242"/>
    </source>
</evidence>
<dbReference type="GO" id="GO:0008270">
    <property type="term" value="F:zinc ion binding"/>
    <property type="evidence" value="ECO:0007669"/>
    <property type="project" value="InterPro"/>
</dbReference>
<keyword evidence="4" id="KW-0238">DNA-binding</keyword>
<dbReference type="Proteomes" id="UP000054771">
    <property type="component" value="Unassembled WGS sequence"/>
</dbReference>
<dbReference type="Gene3D" id="4.10.240.10">
    <property type="entry name" value="Zn(2)-C6 fungal-type DNA-binding domain"/>
    <property type="match status" value="1"/>
</dbReference>
<dbReference type="AlphaFoldDB" id="A0A0U5C6B7"/>
<dbReference type="STRING" id="454130.A0A0U5C6B7"/>
<dbReference type="InterPro" id="IPR007219">
    <property type="entry name" value="XnlR_reg_dom"/>
</dbReference>
<keyword evidence="5" id="KW-0804">Transcription</keyword>
<organism evidence="8 9">
    <name type="scientific">Aspergillus calidoustus</name>
    <dbReference type="NCBI Taxonomy" id="454130"/>
    <lineage>
        <taxon>Eukaryota</taxon>
        <taxon>Fungi</taxon>
        <taxon>Dikarya</taxon>
        <taxon>Ascomycota</taxon>
        <taxon>Pezizomycotina</taxon>
        <taxon>Eurotiomycetes</taxon>
        <taxon>Eurotiomycetidae</taxon>
        <taxon>Eurotiales</taxon>
        <taxon>Aspergillaceae</taxon>
        <taxon>Aspergillus</taxon>
        <taxon>Aspergillus subgen. Nidulantes</taxon>
    </lineage>
</organism>
<evidence type="ECO:0000256" key="5">
    <source>
        <dbReference type="ARBA" id="ARBA00023163"/>
    </source>
</evidence>
<comment type="subcellular location">
    <subcellularLocation>
        <location evidence="1">Nucleus</location>
    </subcellularLocation>
</comment>
<dbReference type="GO" id="GO:0000981">
    <property type="term" value="F:DNA-binding transcription factor activity, RNA polymerase II-specific"/>
    <property type="evidence" value="ECO:0007669"/>
    <property type="project" value="InterPro"/>
</dbReference>
<evidence type="ECO:0000256" key="1">
    <source>
        <dbReference type="ARBA" id="ARBA00004123"/>
    </source>
</evidence>
<dbReference type="OrthoDB" id="3989227at2759"/>
<dbReference type="CDD" id="cd12148">
    <property type="entry name" value="fungal_TF_MHR"/>
    <property type="match status" value="1"/>
</dbReference>
<dbReference type="GO" id="GO:0006351">
    <property type="term" value="P:DNA-templated transcription"/>
    <property type="evidence" value="ECO:0007669"/>
    <property type="project" value="InterPro"/>
</dbReference>
<keyword evidence="6" id="KW-0539">Nucleus</keyword>